<dbReference type="RefSeq" id="WP_147169674.1">
    <property type="nucleotide sequence ID" value="NZ_VOOR01000104.1"/>
</dbReference>
<protein>
    <submittedName>
        <fullName evidence="1">Uncharacterized protein</fullName>
    </submittedName>
</protein>
<dbReference type="OrthoDB" id="1492539at2"/>
<comment type="caution">
    <text evidence="1">The sequence shown here is derived from an EMBL/GenBank/DDBJ whole genome shotgun (WGS) entry which is preliminary data.</text>
</comment>
<dbReference type="Proteomes" id="UP000321580">
    <property type="component" value="Unassembled WGS sequence"/>
</dbReference>
<dbReference type="AlphaFoldDB" id="A0A5C6RFV0"/>
<gene>
    <name evidence="1" type="ORF">FRY97_21460</name>
</gene>
<name>A0A5C6RFV0_9BACT</name>
<evidence type="ECO:0000313" key="2">
    <source>
        <dbReference type="Proteomes" id="UP000321580"/>
    </source>
</evidence>
<reference evidence="1 2" key="1">
    <citation type="submission" date="2019-08" db="EMBL/GenBank/DDBJ databases">
        <title>Genome of Phaeodactylibacter luteus.</title>
        <authorList>
            <person name="Bowman J.P."/>
        </authorList>
    </citation>
    <scope>NUCLEOTIDE SEQUENCE [LARGE SCALE GENOMIC DNA]</scope>
    <source>
        <strain evidence="1 2">KCTC 42180</strain>
    </source>
</reference>
<proteinExistence type="predicted"/>
<keyword evidence="2" id="KW-1185">Reference proteome</keyword>
<evidence type="ECO:0000313" key="1">
    <source>
        <dbReference type="EMBL" id="TXB58834.1"/>
    </source>
</evidence>
<organism evidence="1 2">
    <name type="scientific">Phaeodactylibacter luteus</name>
    <dbReference type="NCBI Taxonomy" id="1564516"/>
    <lineage>
        <taxon>Bacteria</taxon>
        <taxon>Pseudomonadati</taxon>
        <taxon>Bacteroidota</taxon>
        <taxon>Saprospiria</taxon>
        <taxon>Saprospirales</taxon>
        <taxon>Haliscomenobacteraceae</taxon>
        <taxon>Phaeodactylibacter</taxon>
    </lineage>
</organism>
<dbReference type="EMBL" id="VOOR01000104">
    <property type="protein sequence ID" value="TXB58834.1"/>
    <property type="molecule type" value="Genomic_DNA"/>
</dbReference>
<sequence length="268" mass="30280">MRINFSFFPLIFMAAVLLPSCKKDDNWCTNPRNPACPNYDPCFGRVPAVSAFEILDSAYIGGVDSAVAIIVDTIVTNSTAYFRATQREGIERFEWQIGNDPRIFEGPDQDIAFYDYTGDVNVRLVTFAKDNEDGSCLQPDEKTDTSYQSFTVREWPEGGNPIFGTFTGYKVSRPDSLFSVEIFGFGEPFIVYHFIKGLPVTCEGGPPGIFVQSQYRFFVSTTSIHGYNCHNALVYGQVLDDHRTLHLYYAYDDAEGNRVRERFVGMKD</sequence>
<accession>A0A5C6RFV0</accession>